<gene>
    <name evidence="1" type="ORF">FRC98_13015</name>
</gene>
<dbReference type="EMBL" id="VOSM01000005">
    <property type="protein sequence ID" value="TXD36741.1"/>
    <property type="molecule type" value="Genomic_DNA"/>
</dbReference>
<accession>A0A5C6XH18</accession>
<keyword evidence="2" id="KW-1185">Reference proteome</keyword>
<evidence type="ECO:0000313" key="2">
    <source>
        <dbReference type="Proteomes" id="UP000321412"/>
    </source>
</evidence>
<organism evidence="1 2">
    <name type="scientific">Lujinxingia vulgaris</name>
    <dbReference type="NCBI Taxonomy" id="2600176"/>
    <lineage>
        <taxon>Bacteria</taxon>
        <taxon>Deltaproteobacteria</taxon>
        <taxon>Bradymonadales</taxon>
        <taxon>Lujinxingiaceae</taxon>
        <taxon>Lujinxingia</taxon>
    </lineage>
</organism>
<reference evidence="1 2" key="1">
    <citation type="submission" date="2019-08" db="EMBL/GenBank/DDBJ databases">
        <title>Bradymonadales sp. TMQ4.</title>
        <authorList>
            <person name="Liang Q."/>
        </authorList>
    </citation>
    <scope>NUCLEOTIDE SEQUENCE [LARGE SCALE GENOMIC DNA]</scope>
    <source>
        <strain evidence="1 2">TMQ4</strain>
    </source>
</reference>
<sequence length="74" mass="8473">MLQPSRIWGERLEPVKVPKDGEDIGFDMTIHNAVVDHRLARLILEFRDGAQTSLDLHFAGEFARLPDLWSEEEG</sequence>
<evidence type="ECO:0000313" key="1">
    <source>
        <dbReference type="EMBL" id="TXD36741.1"/>
    </source>
</evidence>
<dbReference type="RefSeq" id="WP_146981869.1">
    <property type="nucleotide sequence ID" value="NZ_VOSM01000005.1"/>
</dbReference>
<dbReference type="AlphaFoldDB" id="A0A5C6XH18"/>
<comment type="caution">
    <text evidence="1">The sequence shown here is derived from an EMBL/GenBank/DDBJ whole genome shotgun (WGS) entry which is preliminary data.</text>
</comment>
<dbReference type="Proteomes" id="UP000321412">
    <property type="component" value="Unassembled WGS sequence"/>
</dbReference>
<name>A0A5C6XH18_9DELT</name>
<protein>
    <submittedName>
        <fullName evidence="1">Uncharacterized protein</fullName>
    </submittedName>
</protein>
<proteinExistence type="predicted"/>